<evidence type="ECO:0000313" key="3">
    <source>
        <dbReference type="EMBL" id="GAA2105653.1"/>
    </source>
</evidence>
<feature type="compositionally biased region" description="Polar residues" evidence="1">
    <location>
        <begin position="53"/>
        <end position="65"/>
    </location>
</feature>
<evidence type="ECO:0000256" key="1">
    <source>
        <dbReference type="SAM" id="MobiDB-lite"/>
    </source>
</evidence>
<keyword evidence="4" id="KW-1185">Reference proteome</keyword>
<comment type="caution">
    <text evidence="3">The sequence shown here is derived from an EMBL/GenBank/DDBJ whole genome shotgun (WGS) entry which is preliminary data.</text>
</comment>
<proteinExistence type="predicted"/>
<gene>
    <name evidence="3" type="ORF">GCM10009801_81860</name>
</gene>
<feature type="domain" description="DUF8175" evidence="2">
    <location>
        <begin position="90"/>
        <end position="231"/>
    </location>
</feature>
<sequence>MSLDLKERSQRRMRLLIAVLVCVVVLLVALVVAVATAGDDGDDKAKGGRDGGTSAQPEPSASASTLPEDDGYTDPDTWIKLPKGDGKENGLPVEFPHTVRGAAAMAVAANRNAWTFDKDAVKRGAETYTVAQYRAPMAKQAAASAAAVAQFAGVPSGQTPPKDATINGAPIGVQWKQISKDRVQVFTLTRITSSAGDGAESKTRLQAVPAEVVWEGGDWKTTPTPKGGTPEAPEPADLGSSKFSELGWKAIQEGDR</sequence>
<accession>A0ABN2X6G6</accession>
<dbReference type="Proteomes" id="UP001500016">
    <property type="component" value="Unassembled WGS sequence"/>
</dbReference>
<dbReference type="Pfam" id="PF26526">
    <property type="entry name" value="DUF8175"/>
    <property type="match status" value="1"/>
</dbReference>
<protein>
    <recommendedName>
        <fullName evidence="2">DUF8175 domain-containing protein</fullName>
    </recommendedName>
</protein>
<feature type="region of interest" description="Disordered" evidence="1">
    <location>
        <begin position="213"/>
        <end position="256"/>
    </location>
</feature>
<evidence type="ECO:0000259" key="2">
    <source>
        <dbReference type="Pfam" id="PF26526"/>
    </source>
</evidence>
<organism evidence="3 4">
    <name type="scientific">Streptomyces albiaxialis</name>
    <dbReference type="NCBI Taxonomy" id="329523"/>
    <lineage>
        <taxon>Bacteria</taxon>
        <taxon>Bacillati</taxon>
        <taxon>Actinomycetota</taxon>
        <taxon>Actinomycetes</taxon>
        <taxon>Kitasatosporales</taxon>
        <taxon>Streptomycetaceae</taxon>
        <taxon>Streptomyces</taxon>
    </lineage>
</organism>
<dbReference type="InterPro" id="IPR058488">
    <property type="entry name" value="DUF8175"/>
</dbReference>
<dbReference type="EMBL" id="BAAAPE010000039">
    <property type="protein sequence ID" value="GAA2105653.1"/>
    <property type="molecule type" value="Genomic_DNA"/>
</dbReference>
<feature type="region of interest" description="Disordered" evidence="1">
    <location>
        <begin position="40"/>
        <end position="94"/>
    </location>
</feature>
<feature type="compositionally biased region" description="Low complexity" evidence="1">
    <location>
        <begin position="220"/>
        <end position="231"/>
    </location>
</feature>
<evidence type="ECO:0000313" key="4">
    <source>
        <dbReference type="Proteomes" id="UP001500016"/>
    </source>
</evidence>
<name>A0ABN2X6G6_9ACTN</name>
<dbReference type="RefSeq" id="WP_344535932.1">
    <property type="nucleotide sequence ID" value="NZ_BAAAPE010000039.1"/>
</dbReference>
<reference evidence="3 4" key="1">
    <citation type="journal article" date="2019" name="Int. J. Syst. Evol. Microbiol.">
        <title>The Global Catalogue of Microorganisms (GCM) 10K type strain sequencing project: providing services to taxonomists for standard genome sequencing and annotation.</title>
        <authorList>
            <consortium name="The Broad Institute Genomics Platform"/>
            <consortium name="The Broad Institute Genome Sequencing Center for Infectious Disease"/>
            <person name="Wu L."/>
            <person name="Ma J."/>
        </authorList>
    </citation>
    <scope>NUCLEOTIDE SEQUENCE [LARGE SCALE GENOMIC DNA]</scope>
    <source>
        <strain evidence="3 4">JCM 15478</strain>
    </source>
</reference>